<feature type="domain" description="BED-type" evidence="6">
    <location>
        <begin position="20"/>
        <end position="72"/>
    </location>
</feature>
<dbReference type="EMBL" id="GBXI01007129">
    <property type="protein sequence ID" value="JAD07163.1"/>
    <property type="molecule type" value="Transcribed_RNA"/>
</dbReference>
<keyword evidence="1" id="KW-0479">Metal-binding</keyword>
<evidence type="ECO:0000256" key="1">
    <source>
        <dbReference type="ARBA" id="ARBA00022723"/>
    </source>
</evidence>
<name>A0A0A1X915_ZEUCU</name>
<dbReference type="InterPro" id="IPR003656">
    <property type="entry name" value="Znf_BED"/>
</dbReference>
<reference evidence="7" key="1">
    <citation type="submission" date="2014-11" db="EMBL/GenBank/DDBJ databases">
        <authorList>
            <person name="Geib S."/>
        </authorList>
    </citation>
    <scope>NUCLEOTIDE SEQUENCE</scope>
</reference>
<organism evidence="7">
    <name type="scientific">Zeugodacus cucurbitae</name>
    <name type="common">Melon fruit fly</name>
    <name type="synonym">Bactrocera cucurbitae</name>
    <dbReference type="NCBI Taxonomy" id="28588"/>
    <lineage>
        <taxon>Eukaryota</taxon>
        <taxon>Metazoa</taxon>
        <taxon>Ecdysozoa</taxon>
        <taxon>Arthropoda</taxon>
        <taxon>Hexapoda</taxon>
        <taxon>Insecta</taxon>
        <taxon>Pterygota</taxon>
        <taxon>Neoptera</taxon>
        <taxon>Endopterygota</taxon>
        <taxon>Diptera</taxon>
        <taxon>Brachycera</taxon>
        <taxon>Muscomorpha</taxon>
        <taxon>Tephritoidea</taxon>
        <taxon>Tephritidae</taxon>
        <taxon>Zeugodacus</taxon>
        <taxon>Zeugodacus</taxon>
    </lineage>
</organism>
<feature type="coiled-coil region" evidence="5">
    <location>
        <begin position="196"/>
        <end position="223"/>
    </location>
</feature>
<evidence type="ECO:0000256" key="2">
    <source>
        <dbReference type="ARBA" id="ARBA00022771"/>
    </source>
</evidence>
<proteinExistence type="predicted"/>
<keyword evidence="3" id="KW-0862">Zinc</keyword>
<evidence type="ECO:0000256" key="4">
    <source>
        <dbReference type="PROSITE-ProRule" id="PRU00027"/>
    </source>
</evidence>
<accession>A0A0A1X915</accession>
<dbReference type="GO" id="GO:0003677">
    <property type="term" value="F:DNA binding"/>
    <property type="evidence" value="ECO:0007669"/>
    <property type="project" value="InterPro"/>
</dbReference>
<keyword evidence="5" id="KW-0175">Coiled coil</keyword>
<reference evidence="7" key="2">
    <citation type="journal article" date="2015" name="Gigascience">
        <title>Reconstructing a comprehensive transcriptome assembly of a white-pupal translocated strain of the pest fruit fly Bactrocera cucurbitae.</title>
        <authorList>
            <person name="Sim S.B."/>
            <person name="Calla B."/>
            <person name="Hall B."/>
            <person name="DeRego T."/>
            <person name="Geib S.M."/>
        </authorList>
    </citation>
    <scope>NUCLEOTIDE SEQUENCE</scope>
</reference>
<dbReference type="Pfam" id="PF02892">
    <property type="entry name" value="zf-BED"/>
    <property type="match status" value="1"/>
</dbReference>
<evidence type="ECO:0000259" key="6">
    <source>
        <dbReference type="PROSITE" id="PS50808"/>
    </source>
</evidence>
<dbReference type="GO" id="GO:0008270">
    <property type="term" value="F:zinc ion binding"/>
    <property type="evidence" value="ECO:0007669"/>
    <property type="project" value="UniProtKB-KW"/>
</dbReference>
<evidence type="ECO:0000256" key="5">
    <source>
        <dbReference type="SAM" id="Coils"/>
    </source>
</evidence>
<sequence>MWNMETTQDVKYIPHKSKSEDKSSVWYYFLVSACGGPTAQCKSCNKVLKTCFGSTKGLLTHLKYHKIELERKPDRQPQKKSAKIAPLKPKLEIINGKVSPPSPARSNNSSMAFDGDISNLYERQIEFVDGYLIDNPFAHEDIDHNFEQKPPKMAKREDSYQRNRNLEDLRTRVEIQCMRAKTAYFKKQMENLDIERSVMLLKAKKLELEVEKLRKDAQESSLRIEQK</sequence>
<evidence type="ECO:0000313" key="7">
    <source>
        <dbReference type="EMBL" id="JAD07163.1"/>
    </source>
</evidence>
<keyword evidence="2 4" id="KW-0863">Zinc-finger</keyword>
<evidence type="ECO:0000256" key="3">
    <source>
        <dbReference type="ARBA" id="ARBA00022833"/>
    </source>
</evidence>
<dbReference type="InterPro" id="IPR036236">
    <property type="entry name" value="Znf_C2H2_sf"/>
</dbReference>
<gene>
    <name evidence="7" type="primary">gpsA</name>
    <name evidence="7" type="ORF">g.7728</name>
</gene>
<dbReference type="AlphaFoldDB" id="A0A0A1X915"/>
<dbReference type="OrthoDB" id="8053861at2759"/>
<dbReference type="SUPFAM" id="SSF57667">
    <property type="entry name" value="beta-beta-alpha zinc fingers"/>
    <property type="match status" value="1"/>
</dbReference>
<protein>
    <submittedName>
        <fullName evidence="7">Glycerol-3-phosphate dehydrogenase [NAD(P)+]</fullName>
    </submittedName>
</protein>
<dbReference type="PROSITE" id="PS50808">
    <property type="entry name" value="ZF_BED"/>
    <property type="match status" value="1"/>
</dbReference>